<gene>
    <name evidence="1" type="ORF">L2E82_33304</name>
</gene>
<evidence type="ECO:0000313" key="2">
    <source>
        <dbReference type="Proteomes" id="UP001055811"/>
    </source>
</evidence>
<sequence length="459" mass="51259">MKRRELVLDLFRLCSSCSSVIQLHSLTIKSGLVQDSFIAAKLSNCYVKYASLEATRKLFDETLQPTVYIWNSILKCYSMKKSYVETLQLFHDMMSVEKPDQATISIALKASSGLCELGYGRMLHGFVKKNYEMDSDFFVGSALIDMYTKSGLIDEALRVFYEYPEPDTVMWTHIITRYQQNGDSNLALEFFSRMLMEAHVSPDSITLVSVLSAYAQLPDLMAASCVHGFVIKKGFENVMSVCNALLNLYSKCGSVIAASTLFSKMENKDAISWASMVSCYAHNKAADDAINLFNIMMCKRVEPNSISVISALQACETTCNLKEGKKIHEVAVGKGFELDVFVSTALIDMYMNCYSPHEAMELFEKMPKKDSVSWIALLNGCVKNGMAYKSMELFVKMLSFKIQPDVIVMVKILTSCSEYESIYGMKGADLSESSVVCSINNSGSAADGRICLSHRSWEI</sequence>
<evidence type="ECO:0000313" key="1">
    <source>
        <dbReference type="EMBL" id="KAI3722272.1"/>
    </source>
</evidence>
<dbReference type="Proteomes" id="UP001055811">
    <property type="component" value="Linkage Group LG06"/>
</dbReference>
<name>A0ACB9BJV7_CICIN</name>
<keyword evidence="2" id="KW-1185">Reference proteome</keyword>
<reference evidence="1 2" key="2">
    <citation type="journal article" date="2022" name="Mol. Ecol. Resour.">
        <title>The genomes of chicory, endive, great burdock and yacon provide insights into Asteraceae paleo-polyploidization history and plant inulin production.</title>
        <authorList>
            <person name="Fan W."/>
            <person name="Wang S."/>
            <person name="Wang H."/>
            <person name="Wang A."/>
            <person name="Jiang F."/>
            <person name="Liu H."/>
            <person name="Zhao H."/>
            <person name="Xu D."/>
            <person name="Zhang Y."/>
        </authorList>
    </citation>
    <scope>NUCLEOTIDE SEQUENCE [LARGE SCALE GENOMIC DNA]</scope>
    <source>
        <strain evidence="2">cv. Punajuju</strain>
        <tissue evidence="1">Leaves</tissue>
    </source>
</reference>
<accession>A0ACB9BJV7</accession>
<reference evidence="2" key="1">
    <citation type="journal article" date="2022" name="Mol. Ecol. Resour.">
        <title>The genomes of chicory, endive, great burdock and yacon provide insights into Asteraceae palaeo-polyploidization history and plant inulin production.</title>
        <authorList>
            <person name="Fan W."/>
            <person name="Wang S."/>
            <person name="Wang H."/>
            <person name="Wang A."/>
            <person name="Jiang F."/>
            <person name="Liu H."/>
            <person name="Zhao H."/>
            <person name="Xu D."/>
            <person name="Zhang Y."/>
        </authorList>
    </citation>
    <scope>NUCLEOTIDE SEQUENCE [LARGE SCALE GENOMIC DNA]</scope>
    <source>
        <strain evidence="2">cv. Punajuju</strain>
    </source>
</reference>
<dbReference type="EMBL" id="CM042014">
    <property type="protein sequence ID" value="KAI3722272.1"/>
    <property type="molecule type" value="Genomic_DNA"/>
</dbReference>
<comment type="caution">
    <text evidence="1">The sequence shown here is derived from an EMBL/GenBank/DDBJ whole genome shotgun (WGS) entry which is preliminary data.</text>
</comment>
<organism evidence="1 2">
    <name type="scientific">Cichorium intybus</name>
    <name type="common">Chicory</name>
    <dbReference type="NCBI Taxonomy" id="13427"/>
    <lineage>
        <taxon>Eukaryota</taxon>
        <taxon>Viridiplantae</taxon>
        <taxon>Streptophyta</taxon>
        <taxon>Embryophyta</taxon>
        <taxon>Tracheophyta</taxon>
        <taxon>Spermatophyta</taxon>
        <taxon>Magnoliopsida</taxon>
        <taxon>eudicotyledons</taxon>
        <taxon>Gunneridae</taxon>
        <taxon>Pentapetalae</taxon>
        <taxon>asterids</taxon>
        <taxon>campanulids</taxon>
        <taxon>Asterales</taxon>
        <taxon>Asteraceae</taxon>
        <taxon>Cichorioideae</taxon>
        <taxon>Cichorieae</taxon>
        <taxon>Cichoriinae</taxon>
        <taxon>Cichorium</taxon>
    </lineage>
</organism>
<protein>
    <submittedName>
        <fullName evidence="1">Uncharacterized protein</fullName>
    </submittedName>
</protein>
<proteinExistence type="predicted"/>